<keyword evidence="1" id="KW-0812">Transmembrane</keyword>
<keyword evidence="1" id="KW-0472">Membrane</keyword>
<gene>
    <name evidence="2" type="ORF">MAMMFC1_02118</name>
</gene>
<keyword evidence="1" id="KW-1133">Transmembrane helix</keyword>
<reference evidence="2 3" key="1">
    <citation type="journal article" date="2018" name="Int. J. Syst. Evol. Microbiol.">
        <title>Methylomusa anaerophila gen. nov., sp. nov., an anaerobic methanol-utilizing bacterium isolated from a microbial fuel cell.</title>
        <authorList>
            <person name="Amano N."/>
            <person name="Yamamuro A."/>
            <person name="Miyahara M."/>
            <person name="Kouzuma A."/>
            <person name="Abe T."/>
            <person name="Watanabe K."/>
        </authorList>
    </citation>
    <scope>NUCLEOTIDE SEQUENCE [LARGE SCALE GENOMIC DNA]</scope>
    <source>
        <strain evidence="2 3">MMFC1</strain>
    </source>
</reference>
<sequence length="68" mass="7952">MNIYFSNHSDIGWNPSSVDTGTIKIVLLRVCIWLIVHDIIIKVKSIFLGLFGLAIKQYHKKRYFLLFL</sequence>
<dbReference type="Proteomes" id="UP000276437">
    <property type="component" value="Chromosome"/>
</dbReference>
<proteinExistence type="predicted"/>
<protein>
    <submittedName>
        <fullName evidence="2">Uncharacterized protein</fullName>
    </submittedName>
</protein>
<evidence type="ECO:0000313" key="2">
    <source>
        <dbReference type="EMBL" id="BBB91434.1"/>
    </source>
</evidence>
<feature type="transmembrane region" description="Helical" evidence="1">
    <location>
        <begin position="26"/>
        <end position="55"/>
    </location>
</feature>
<accession>A0A348AK36</accession>
<organism evidence="2 3">
    <name type="scientific">Methylomusa anaerophila</name>
    <dbReference type="NCBI Taxonomy" id="1930071"/>
    <lineage>
        <taxon>Bacteria</taxon>
        <taxon>Bacillati</taxon>
        <taxon>Bacillota</taxon>
        <taxon>Negativicutes</taxon>
        <taxon>Selenomonadales</taxon>
        <taxon>Sporomusaceae</taxon>
        <taxon>Methylomusa</taxon>
    </lineage>
</organism>
<dbReference type="EMBL" id="AP018449">
    <property type="protein sequence ID" value="BBB91434.1"/>
    <property type="molecule type" value="Genomic_DNA"/>
</dbReference>
<evidence type="ECO:0000256" key="1">
    <source>
        <dbReference type="SAM" id="Phobius"/>
    </source>
</evidence>
<dbReference type="KEGG" id="mana:MAMMFC1_02118"/>
<keyword evidence="3" id="KW-1185">Reference proteome</keyword>
<evidence type="ECO:0000313" key="3">
    <source>
        <dbReference type="Proteomes" id="UP000276437"/>
    </source>
</evidence>
<name>A0A348AK36_9FIRM</name>
<dbReference type="AlphaFoldDB" id="A0A348AK36"/>